<sequence>MTGTVKMRAVQSRTASQSPTRKALKPGDTYDATPQQARDDTQRGFGVREAAKSAGKA</sequence>
<accession>A0ABY5X0U1</accession>
<dbReference type="Proteomes" id="UP001058184">
    <property type="component" value="Chromosome"/>
</dbReference>
<feature type="region of interest" description="Disordered" evidence="1">
    <location>
        <begin position="1"/>
        <end position="57"/>
    </location>
</feature>
<protein>
    <submittedName>
        <fullName evidence="2">Uncharacterized protein</fullName>
    </submittedName>
</protein>
<organism evidence="2 3">
    <name type="scientific">Leisingera caerulea</name>
    <name type="common">Phaeobacter caeruleus</name>
    <dbReference type="NCBI Taxonomy" id="506591"/>
    <lineage>
        <taxon>Bacteria</taxon>
        <taxon>Pseudomonadati</taxon>
        <taxon>Pseudomonadota</taxon>
        <taxon>Alphaproteobacteria</taxon>
        <taxon>Rhodobacterales</taxon>
        <taxon>Roseobacteraceae</taxon>
        <taxon>Leisingera</taxon>
    </lineage>
</organism>
<feature type="compositionally biased region" description="Polar residues" evidence="1">
    <location>
        <begin position="11"/>
        <end position="20"/>
    </location>
</feature>
<evidence type="ECO:0000256" key="1">
    <source>
        <dbReference type="SAM" id="MobiDB-lite"/>
    </source>
</evidence>
<keyword evidence="3" id="KW-1185">Reference proteome</keyword>
<dbReference type="EMBL" id="CP081078">
    <property type="protein sequence ID" value="UWQ59963.1"/>
    <property type="molecule type" value="Genomic_DNA"/>
</dbReference>
<evidence type="ECO:0000313" key="2">
    <source>
        <dbReference type="EMBL" id="UWQ59963.1"/>
    </source>
</evidence>
<evidence type="ECO:0000313" key="3">
    <source>
        <dbReference type="Proteomes" id="UP001058184"/>
    </source>
</evidence>
<proteinExistence type="predicted"/>
<gene>
    <name evidence="2" type="ORF">K3722_07485</name>
</gene>
<dbReference type="RefSeq" id="WP_260003792.1">
    <property type="nucleotide sequence ID" value="NZ_CP081078.1"/>
</dbReference>
<name>A0ABY5X0U1_LEICA</name>
<reference evidence="2" key="1">
    <citation type="submission" date="2021-08" db="EMBL/GenBank/DDBJ databases">
        <authorList>
            <person name="Nwanade C."/>
            <person name="Wang M."/>
            <person name="Masoudi A."/>
            <person name="Yu Z."/>
            <person name="Liu J."/>
        </authorList>
    </citation>
    <scope>NUCLEOTIDE SEQUENCE</scope>
    <source>
        <strain evidence="2">S141</strain>
    </source>
</reference>